<proteinExistence type="inferred from homology"/>
<dbReference type="SUPFAM" id="SSF51905">
    <property type="entry name" value="FAD/NAD(P)-binding domain"/>
    <property type="match status" value="2"/>
</dbReference>
<gene>
    <name evidence="6" type="ORF">Z518_02492</name>
</gene>
<evidence type="ECO:0000256" key="4">
    <source>
        <dbReference type="ARBA" id="ARBA00022827"/>
    </source>
</evidence>
<protein>
    <recommendedName>
        <fullName evidence="8">L-ornithine N(5)-oxygenase</fullName>
    </recommendedName>
</protein>
<dbReference type="EMBL" id="KN847476">
    <property type="protein sequence ID" value="KIX07838.1"/>
    <property type="molecule type" value="Genomic_DNA"/>
</dbReference>
<dbReference type="HOGENOM" id="CLU_006937_6_2_1"/>
<dbReference type="GO" id="GO:0004499">
    <property type="term" value="F:N,N-dimethylaniline monooxygenase activity"/>
    <property type="evidence" value="ECO:0007669"/>
    <property type="project" value="InterPro"/>
</dbReference>
<name>A0A0D2HBM6_9EURO</name>
<keyword evidence="7" id="KW-1185">Reference proteome</keyword>
<dbReference type="RefSeq" id="XP_013274974.1">
    <property type="nucleotide sequence ID" value="XM_013419520.1"/>
</dbReference>
<evidence type="ECO:0000313" key="7">
    <source>
        <dbReference type="Proteomes" id="UP000053617"/>
    </source>
</evidence>
<dbReference type="Pfam" id="PF00743">
    <property type="entry name" value="FMO-like"/>
    <property type="match status" value="1"/>
</dbReference>
<reference evidence="6 7" key="1">
    <citation type="submission" date="2015-01" db="EMBL/GenBank/DDBJ databases">
        <title>The Genome Sequence of Rhinocladiella mackenzie CBS 650.93.</title>
        <authorList>
            <consortium name="The Broad Institute Genomics Platform"/>
            <person name="Cuomo C."/>
            <person name="de Hoog S."/>
            <person name="Gorbushina A."/>
            <person name="Stielow B."/>
            <person name="Teixiera M."/>
            <person name="Abouelleil A."/>
            <person name="Chapman S.B."/>
            <person name="Priest M."/>
            <person name="Young S.K."/>
            <person name="Wortman J."/>
            <person name="Nusbaum C."/>
            <person name="Birren B."/>
        </authorList>
    </citation>
    <scope>NUCLEOTIDE SEQUENCE [LARGE SCALE GENOMIC DNA]</scope>
    <source>
        <strain evidence="6 7">CBS 650.93</strain>
    </source>
</reference>
<dbReference type="InterPro" id="IPR020946">
    <property type="entry name" value="Flavin_mOase-like"/>
</dbReference>
<organism evidence="6 7">
    <name type="scientific">Rhinocladiella mackenziei CBS 650.93</name>
    <dbReference type="NCBI Taxonomy" id="1442369"/>
    <lineage>
        <taxon>Eukaryota</taxon>
        <taxon>Fungi</taxon>
        <taxon>Dikarya</taxon>
        <taxon>Ascomycota</taxon>
        <taxon>Pezizomycotina</taxon>
        <taxon>Eurotiomycetes</taxon>
        <taxon>Chaetothyriomycetidae</taxon>
        <taxon>Chaetothyriales</taxon>
        <taxon>Herpotrichiellaceae</taxon>
        <taxon>Rhinocladiella</taxon>
    </lineage>
</organism>
<dbReference type="PANTHER" id="PTHR42877">
    <property type="entry name" value="L-ORNITHINE N(5)-MONOOXYGENASE-RELATED"/>
    <property type="match status" value="1"/>
</dbReference>
<dbReference type="InterPro" id="IPR036188">
    <property type="entry name" value="FAD/NAD-bd_sf"/>
</dbReference>
<keyword evidence="3" id="KW-0285">Flavoprotein</keyword>
<dbReference type="GO" id="GO:0050661">
    <property type="term" value="F:NADP binding"/>
    <property type="evidence" value="ECO:0007669"/>
    <property type="project" value="InterPro"/>
</dbReference>
<dbReference type="OrthoDB" id="74360at2759"/>
<dbReference type="InterPro" id="IPR051209">
    <property type="entry name" value="FAD-bind_Monooxygenase_sf"/>
</dbReference>
<dbReference type="GO" id="GO:0050660">
    <property type="term" value="F:flavin adenine dinucleotide binding"/>
    <property type="evidence" value="ECO:0007669"/>
    <property type="project" value="InterPro"/>
</dbReference>
<evidence type="ECO:0008006" key="8">
    <source>
        <dbReference type="Google" id="ProtNLM"/>
    </source>
</evidence>
<comment type="similarity">
    <text evidence="2">Belongs to the FAD-binding monooxygenase family.</text>
</comment>
<dbReference type="GeneID" id="25290563"/>
<accession>A0A0D2HBM6</accession>
<evidence type="ECO:0000313" key="6">
    <source>
        <dbReference type="EMBL" id="KIX07838.1"/>
    </source>
</evidence>
<keyword evidence="5" id="KW-0560">Oxidoreductase</keyword>
<dbReference type="Gene3D" id="3.50.50.60">
    <property type="entry name" value="FAD/NAD(P)-binding domain"/>
    <property type="match status" value="2"/>
</dbReference>
<sequence length="572" mass="65305">MPLINEAPYAADDVPDYPQCTPRHLKIIHVGAGASGLLFSHKAHRGLSNYELVCYEKNDVIGGTWYENRYPGCACDIPAATYTFPFEPNPDWSGYYSYSDEIQEYMLKFARKYDVEKYVKLNTEVTAASWDENEGKWHVDLRRKDGTSFTDTCDVLVNGSGIINKWKWPTIEGLHHFQGTLAHSAAWDTSIDWANKTVAVIGTGSSSIQMVPRLAATANHLTVFMRNQTYVGPQFGANVSNKEADPEAMEPNAAGKHQYTEKEKQRFRDDPEYHLKYRRAVERSVVSGFRMFYRGSEMNVQAKKMMQESMAQRLGSREDLKQHFIPDWSPGCRRLTPGEGYLEALCQENVSCVFDDIVKITPSGVLTRDGSEYQVDILVCATGFNVQYFPHFPITGVGGQLMQDAPEPCVYASIAAPGFPNYFVVNGPRGNWGQGCALPSHEVQTDYIVQCCRKMQEDGIQSMVPRREPTTQLNLYMDAWHRKHSVWTEECRSWYKDNKPDGRVYIWPGSLFHHLKFLKRPRFEHYDIKYKDPGNIFAFLGNGLTITETKYGPEDMPVPYIRNDEDEVWDIE</sequence>
<dbReference type="AlphaFoldDB" id="A0A0D2HBM6"/>
<keyword evidence="4" id="KW-0274">FAD</keyword>
<evidence type="ECO:0000256" key="5">
    <source>
        <dbReference type="ARBA" id="ARBA00023002"/>
    </source>
</evidence>
<dbReference type="Proteomes" id="UP000053617">
    <property type="component" value="Unassembled WGS sequence"/>
</dbReference>
<evidence type="ECO:0000256" key="1">
    <source>
        <dbReference type="ARBA" id="ARBA00001974"/>
    </source>
</evidence>
<comment type="cofactor">
    <cofactor evidence="1">
        <name>FAD</name>
        <dbReference type="ChEBI" id="CHEBI:57692"/>
    </cofactor>
</comment>
<dbReference type="PANTHER" id="PTHR42877:SF8">
    <property type="entry name" value="MONOOXYGENASE"/>
    <property type="match status" value="1"/>
</dbReference>
<dbReference type="VEuPathDB" id="FungiDB:Z518_02492"/>
<evidence type="ECO:0000256" key="2">
    <source>
        <dbReference type="ARBA" id="ARBA00010139"/>
    </source>
</evidence>
<evidence type="ECO:0000256" key="3">
    <source>
        <dbReference type="ARBA" id="ARBA00022630"/>
    </source>
</evidence>